<gene>
    <name evidence="4" type="ORF">BC008_43820</name>
</gene>
<evidence type="ECO:0000313" key="5">
    <source>
        <dbReference type="Proteomes" id="UP000053372"/>
    </source>
</evidence>
<dbReference type="GO" id="GO:0048270">
    <property type="term" value="F:methionine adenosyltransferase regulator activity"/>
    <property type="evidence" value="ECO:0007669"/>
    <property type="project" value="TreeGrafter"/>
</dbReference>
<dbReference type="SUPFAM" id="SSF51735">
    <property type="entry name" value="NAD(P)-binding Rossmann-fold domains"/>
    <property type="match status" value="1"/>
</dbReference>
<dbReference type="GO" id="GO:0006556">
    <property type="term" value="P:S-adenosylmethionine biosynthetic process"/>
    <property type="evidence" value="ECO:0007669"/>
    <property type="project" value="TreeGrafter"/>
</dbReference>
<dbReference type="CDD" id="cd05254">
    <property type="entry name" value="dTDP_HR_like_SDR_e"/>
    <property type="match status" value="1"/>
</dbReference>
<dbReference type="Gene3D" id="3.40.50.720">
    <property type="entry name" value="NAD(P)-binding Rossmann-like Domain"/>
    <property type="match status" value="1"/>
</dbReference>
<reference evidence="4 5" key="1">
    <citation type="journal article" date="2015" name="Genome Announc.">
        <title>Draft Genome of the Euendolithic (true boring) Cyanobacterium Mastigocoleus testarum strain BC008.</title>
        <authorList>
            <person name="Guida B.S."/>
            <person name="Garcia-Pichel F."/>
        </authorList>
    </citation>
    <scope>NUCLEOTIDE SEQUENCE [LARGE SCALE GENOMIC DNA]</scope>
    <source>
        <strain evidence="4 5">BC008</strain>
    </source>
</reference>
<comment type="pathway">
    <text evidence="2">Carbohydrate biosynthesis; dTDP-L-rhamnose biosynthesis.</text>
</comment>
<dbReference type="InterPro" id="IPR005913">
    <property type="entry name" value="dTDP_dehydrorham_reduct"/>
</dbReference>
<dbReference type="InterPro" id="IPR029903">
    <property type="entry name" value="RmlD-like-bd"/>
</dbReference>
<dbReference type="InterPro" id="IPR036291">
    <property type="entry name" value="NAD(P)-bd_dom_sf"/>
</dbReference>
<evidence type="ECO:0000259" key="3">
    <source>
        <dbReference type="Pfam" id="PF04321"/>
    </source>
</evidence>
<dbReference type="Proteomes" id="UP000053372">
    <property type="component" value="Unassembled WGS sequence"/>
</dbReference>
<name>A0A0V7ZT10_9CYAN</name>
<evidence type="ECO:0000313" key="4">
    <source>
        <dbReference type="EMBL" id="KST67689.1"/>
    </source>
</evidence>
<organism evidence="4 5">
    <name type="scientific">Mastigocoleus testarum BC008</name>
    <dbReference type="NCBI Taxonomy" id="371196"/>
    <lineage>
        <taxon>Bacteria</taxon>
        <taxon>Bacillati</taxon>
        <taxon>Cyanobacteriota</taxon>
        <taxon>Cyanophyceae</taxon>
        <taxon>Nostocales</taxon>
        <taxon>Hapalosiphonaceae</taxon>
        <taxon>Mastigocoleus</taxon>
    </lineage>
</organism>
<dbReference type="RefSeq" id="WP_027843135.1">
    <property type="nucleotide sequence ID" value="NZ_LMTZ01000085.1"/>
</dbReference>
<dbReference type="PANTHER" id="PTHR10491:SF4">
    <property type="entry name" value="METHIONINE ADENOSYLTRANSFERASE 2 SUBUNIT BETA"/>
    <property type="match status" value="1"/>
</dbReference>
<feature type="domain" description="RmlD-like substrate binding" evidence="3">
    <location>
        <begin position="4"/>
        <end position="279"/>
    </location>
</feature>
<sequence length="299" mass="33306">MSKKLLITGASGFLGWYLCQIARKEYSIYGTYLSHQIEIPGTKTLKVDLTDENQLKQVFQDIQPTAVIHTAALSQPNFCQTHPQESYKINVIASKNIAELCAGASISCIFTSTDLVFDGKNAPYKETDPVNPVNTYGEQKVMAEEEMLKCYPMTAVCRMPLMFGAATPTAKSFIQGFIETLQQRKELNLFTDEFRTPVSALTAAQGILLVLDKQINGSIHLGGRERISRYEFGKLMVKIFQLANGKIKPGRQQDVKMAAPRPSDVSLDSSVAFELGYSPFSVKEELEMSVSPFPREMQH</sequence>
<dbReference type="EC" id="1.1.1.133" evidence="2"/>
<dbReference type="Pfam" id="PF04321">
    <property type="entry name" value="RmlD_sub_bind"/>
    <property type="match status" value="1"/>
</dbReference>
<comment type="similarity">
    <text evidence="1 2">Belongs to the dTDP-4-dehydrorhamnose reductase family.</text>
</comment>
<dbReference type="GO" id="GO:0048269">
    <property type="term" value="C:methionine adenosyltransferase complex"/>
    <property type="evidence" value="ECO:0007669"/>
    <property type="project" value="TreeGrafter"/>
</dbReference>
<dbReference type="PANTHER" id="PTHR10491">
    <property type="entry name" value="DTDP-4-DEHYDRORHAMNOSE REDUCTASE"/>
    <property type="match status" value="1"/>
</dbReference>
<proteinExistence type="inferred from homology"/>
<dbReference type="OrthoDB" id="9803892at2"/>
<dbReference type="AlphaFoldDB" id="A0A0V7ZT10"/>
<keyword evidence="5" id="KW-1185">Reference proteome</keyword>
<dbReference type="EMBL" id="LMTZ01000085">
    <property type="protein sequence ID" value="KST67689.1"/>
    <property type="molecule type" value="Genomic_DNA"/>
</dbReference>
<keyword evidence="2" id="KW-0560">Oxidoreductase</keyword>
<keyword evidence="2" id="KW-0521">NADP</keyword>
<dbReference type="GO" id="GO:0008831">
    <property type="term" value="F:dTDP-4-dehydrorhamnose reductase activity"/>
    <property type="evidence" value="ECO:0007669"/>
    <property type="project" value="UniProtKB-EC"/>
</dbReference>
<comment type="caution">
    <text evidence="4">The sequence shown here is derived from an EMBL/GenBank/DDBJ whole genome shotgun (WGS) entry which is preliminary data.</text>
</comment>
<comment type="function">
    <text evidence="2">Catalyzes the reduction of dTDP-6-deoxy-L-lyxo-4-hexulose to yield dTDP-L-rhamnose.</text>
</comment>
<protein>
    <recommendedName>
        <fullName evidence="2">dTDP-4-dehydrorhamnose reductase</fullName>
        <ecNumber evidence="2">1.1.1.133</ecNumber>
    </recommendedName>
</protein>
<evidence type="ECO:0000256" key="1">
    <source>
        <dbReference type="ARBA" id="ARBA00010944"/>
    </source>
</evidence>
<evidence type="ECO:0000256" key="2">
    <source>
        <dbReference type="RuleBase" id="RU364082"/>
    </source>
</evidence>
<accession>A0A0V7ZT10</accession>